<evidence type="ECO:0000256" key="5">
    <source>
        <dbReference type="ARBA" id="ARBA00023136"/>
    </source>
</evidence>
<keyword evidence="6" id="KW-0675">Receptor</keyword>
<dbReference type="PANTHER" id="PTHR21421">
    <property type="entry name" value="GUSTATORY RECEPTOR"/>
    <property type="match status" value="1"/>
</dbReference>
<keyword evidence="4 7" id="KW-1133">Transmembrane helix</keyword>
<reference evidence="8" key="2">
    <citation type="submission" date="2015-02" db="UniProtKB">
        <authorList>
            <consortium name="EnsemblMetazoa"/>
        </authorList>
    </citation>
    <scope>IDENTIFICATION</scope>
</reference>
<protein>
    <recommendedName>
        <fullName evidence="10">Gustatory receptor</fullName>
    </recommendedName>
</protein>
<keyword evidence="2" id="KW-1003">Cell membrane</keyword>
<dbReference type="PhylomeDB" id="T1JP82"/>
<feature type="transmembrane region" description="Helical" evidence="7">
    <location>
        <begin position="367"/>
        <end position="390"/>
    </location>
</feature>
<dbReference type="GO" id="GO:0038023">
    <property type="term" value="F:signaling receptor activity"/>
    <property type="evidence" value="ECO:0007669"/>
    <property type="project" value="UniProtKB-ARBA"/>
</dbReference>
<comment type="subcellular location">
    <subcellularLocation>
        <location evidence="1">Cell membrane</location>
        <topology evidence="1">Multi-pass membrane protein</topology>
    </subcellularLocation>
</comment>
<sequence>MKMAGKAGINVHVENLRLRFINRVWRVVLGVFGLQLDIFDVKHSSNCWKKIIYAGSMRLLHAITNLHIFVVFTYDFIRNVKPAFPLISLLTSQLISFYTAIICLKRGKKIRVVYRKIIINLSTAEDLLTKFDRNTKFYFLLLMVTTTTLTINHILKFIRAENYQLKYREFHAQMGIHNDYFSNITAVIDYFGAFMFTYLFMDVMFVYFAHLCNGLALNFLLFNRCLETELRSISLTPSKLNVLRHQYGCISELVDEVSRLFSPLILLWISSLVSNLCLDIRAIKSASSTGVVLFYSRFILNSFRGTIFLLLILKMASQINTQAHLMKQKLLLRAMDERADKIMSKANYQLFCDAIGSSNIGISVSGLFTLNITSLLNIVGTVLTYTIILYQTA</sequence>
<dbReference type="EMBL" id="JH431242">
    <property type="status" value="NOT_ANNOTATED_CDS"/>
    <property type="molecule type" value="Genomic_DNA"/>
</dbReference>
<feature type="transmembrane region" description="Helical" evidence="7">
    <location>
        <begin position="59"/>
        <end position="77"/>
    </location>
</feature>
<dbReference type="InterPro" id="IPR013604">
    <property type="entry name" value="7TM_chemorcpt"/>
</dbReference>
<feature type="transmembrane region" description="Helical" evidence="7">
    <location>
        <begin position="137"/>
        <end position="160"/>
    </location>
</feature>
<organism evidence="8 9">
    <name type="scientific">Strigamia maritima</name>
    <name type="common">European centipede</name>
    <name type="synonym">Geophilus maritimus</name>
    <dbReference type="NCBI Taxonomy" id="126957"/>
    <lineage>
        <taxon>Eukaryota</taxon>
        <taxon>Metazoa</taxon>
        <taxon>Ecdysozoa</taxon>
        <taxon>Arthropoda</taxon>
        <taxon>Myriapoda</taxon>
        <taxon>Chilopoda</taxon>
        <taxon>Pleurostigmophora</taxon>
        <taxon>Geophilomorpha</taxon>
        <taxon>Linotaeniidae</taxon>
        <taxon>Strigamia</taxon>
    </lineage>
</organism>
<proteinExistence type="predicted"/>
<keyword evidence="3 7" id="KW-0812">Transmembrane</keyword>
<evidence type="ECO:0000256" key="3">
    <source>
        <dbReference type="ARBA" id="ARBA00022692"/>
    </source>
</evidence>
<dbReference type="EnsemblMetazoa" id="SMAR015658-RA">
    <property type="protein sequence ID" value="SMAR015658-PA"/>
    <property type="gene ID" value="SMAR015658"/>
</dbReference>
<dbReference type="Pfam" id="PF08395">
    <property type="entry name" value="7tm_7"/>
    <property type="match status" value="1"/>
</dbReference>
<dbReference type="Proteomes" id="UP000014500">
    <property type="component" value="Unassembled WGS sequence"/>
</dbReference>
<dbReference type="AlphaFoldDB" id="T1JP82"/>
<feature type="transmembrane region" description="Helical" evidence="7">
    <location>
        <begin position="205"/>
        <end position="222"/>
    </location>
</feature>
<name>T1JP82_STRMM</name>
<evidence type="ECO:0000256" key="6">
    <source>
        <dbReference type="ARBA" id="ARBA00023170"/>
    </source>
</evidence>
<evidence type="ECO:0000256" key="2">
    <source>
        <dbReference type="ARBA" id="ARBA00022475"/>
    </source>
</evidence>
<evidence type="ECO:0000256" key="1">
    <source>
        <dbReference type="ARBA" id="ARBA00004651"/>
    </source>
</evidence>
<dbReference type="GO" id="GO:0005886">
    <property type="term" value="C:plasma membrane"/>
    <property type="evidence" value="ECO:0007669"/>
    <property type="project" value="UniProtKB-SubCell"/>
</dbReference>
<feature type="transmembrane region" description="Helical" evidence="7">
    <location>
        <begin position="83"/>
        <end position="104"/>
    </location>
</feature>
<evidence type="ECO:0008006" key="10">
    <source>
        <dbReference type="Google" id="ProtNLM"/>
    </source>
</evidence>
<accession>T1JP82</accession>
<evidence type="ECO:0000256" key="7">
    <source>
        <dbReference type="SAM" id="Phobius"/>
    </source>
</evidence>
<keyword evidence="5 7" id="KW-0472">Membrane</keyword>
<dbReference type="GO" id="GO:0051606">
    <property type="term" value="P:detection of stimulus"/>
    <property type="evidence" value="ECO:0007669"/>
    <property type="project" value="UniProtKB-ARBA"/>
</dbReference>
<keyword evidence="9" id="KW-1185">Reference proteome</keyword>
<dbReference type="PANTHER" id="PTHR21421:SF29">
    <property type="entry name" value="GUSTATORY RECEPTOR 5A FOR TREHALOSE-RELATED"/>
    <property type="match status" value="1"/>
</dbReference>
<evidence type="ECO:0000256" key="4">
    <source>
        <dbReference type="ARBA" id="ARBA00022989"/>
    </source>
</evidence>
<reference evidence="9" key="1">
    <citation type="submission" date="2011-05" db="EMBL/GenBank/DDBJ databases">
        <authorList>
            <person name="Richards S.R."/>
            <person name="Qu J."/>
            <person name="Jiang H."/>
            <person name="Jhangiani S.N."/>
            <person name="Agravi P."/>
            <person name="Goodspeed R."/>
            <person name="Gross S."/>
            <person name="Mandapat C."/>
            <person name="Jackson L."/>
            <person name="Mathew T."/>
            <person name="Pu L."/>
            <person name="Thornton R."/>
            <person name="Saada N."/>
            <person name="Wilczek-Boney K.B."/>
            <person name="Lee S."/>
            <person name="Kovar C."/>
            <person name="Wu Y."/>
            <person name="Scherer S.E."/>
            <person name="Worley K.C."/>
            <person name="Muzny D.M."/>
            <person name="Gibbs R."/>
        </authorList>
    </citation>
    <scope>NUCLEOTIDE SEQUENCE</scope>
    <source>
        <strain evidence="9">Brora</strain>
    </source>
</reference>
<feature type="transmembrane region" description="Helical" evidence="7">
    <location>
        <begin position="290"/>
        <end position="313"/>
    </location>
</feature>
<dbReference type="HOGENOM" id="CLU_055904_0_0_1"/>
<dbReference type="GO" id="GO:0050909">
    <property type="term" value="P:sensory perception of taste"/>
    <property type="evidence" value="ECO:0007669"/>
    <property type="project" value="InterPro"/>
</dbReference>
<evidence type="ECO:0000313" key="8">
    <source>
        <dbReference type="EnsemblMetazoa" id="SMAR015658-PA"/>
    </source>
</evidence>
<evidence type="ECO:0000313" key="9">
    <source>
        <dbReference type="Proteomes" id="UP000014500"/>
    </source>
</evidence>